<protein>
    <recommendedName>
        <fullName evidence="1">DNA topoisomerase type IA zn finger domain-containing protein</fullName>
    </recommendedName>
</protein>
<dbReference type="GO" id="GO:0005694">
    <property type="term" value="C:chromosome"/>
    <property type="evidence" value="ECO:0007669"/>
    <property type="project" value="InterPro"/>
</dbReference>
<proteinExistence type="predicted"/>
<organism evidence="2">
    <name type="scientific">marine sediment metagenome</name>
    <dbReference type="NCBI Taxonomy" id="412755"/>
    <lineage>
        <taxon>unclassified sequences</taxon>
        <taxon>metagenomes</taxon>
        <taxon>ecological metagenomes</taxon>
    </lineage>
</organism>
<dbReference type="Gene3D" id="3.30.65.10">
    <property type="entry name" value="Bacterial Topoisomerase I, domain 1"/>
    <property type="match status" value="1"/>
</dbReference>
<dbReference type="Pfam" id="PF01396">
    <property type="entry name" value="Zn_ribbon_Top1"/>
    <property type="match status" value="1"/>
</dbReference>
<feature type="non-terminal residue" evidence="2">
    <location>
        <position position="1"/>
    </location>
</feature>
<reference evidence="2" key="1">
    <citation type="journal article" date="2014" name="Front. Microbiol.">
        <title>High frequency of phylogenetically diverse reductive dehalogenase-homologous genes in deep subseafloor sedimentary metagenomes.</title>
        <authorList>
            <person name="Kawai M."/>
            <person name="Futagami T."/>
            <person name="Toyoda A."/>
            <person name="Takaki Y."/>
            <person name="Nishi S."/>
            <person name="Hori S."/>
            <person name="Arai W."/>
            <person name="Tsubouchi T."/>
            <person name="Morono Y."/>
            <person name="Uchiyama I."/>
            <person name="Ito T."/>
            <person name="Fujiyama A."/>
            <person name="Inagaki F."/>
            <person name="Takami H."/>
        </authorList>
    </citation>
    <scope>NUCLEOTIDE SEQUENCE</scope>
    <source>
        <strain evidence="2">Expedition CK06-06</strain>
    </source>
</reference>
<dbReference type="GO" id="GO:0006265">
    <property type="term" value="P:DNA topological change"/>
    <property type="evidence" value="ECO:0007669"/>
    <property type="project" value="InterPro"/>
</dbReference>
<evidence type="ECO:0000259" key="1">
    <source>
        <dbReference type="Pfam" id="PF01396"/>
    </source>
</evidence>
<dbReference type="InterPro" id="IPR013498">
    <property type="entry name" value="Topo_IA_Znf"/>
</dbReference>
<accession>X1R285</accession>
<dbReference type="EMBL" id="BARW01014325">
    <property type="protein sequence ID" value="GAI74653.1"/>
    <property type="molecule type" value="Genomic_DNA"/>
</dbReference>
<feature type="non-terminal residue" evidence="2">
    <location>
        <position position="45"/>
    </location>
</feature>
<dbReference type="SUPFAM" id="SSF57783">
    <property type="entry name" value="Zinc beta-ribbon"/>
    <property type="match status" value="1"/>
</dbReference>
<evidence type="ECO:0000313" key="2">
    <source>
        <dbReference type="EMBL" id="GAI74653.1"/>
    </source>
</evidence>
<comment type="caution">
    <text evidence="2">The sequence shown here is derived from an EMBL/GenBank/DDBJ whole genome shotgun (WGS) entry which is preliminary data.</text>
</comment>
<name>X1R285_9ZZZZ</name>
<feature type="domain" description="DNA topoisomerase type IA zn finger" evidence="1">
    <location>
        <begin position="15"/>
        <end position="45"/>
    </location>
</feature>
<dbReference type="GO" id="GO:0003677">
    <property type="term" value="F:DNA binding"/>
    <property type="evidence" value="ECO:0007669"/>
    <property type="project" value="InterPro"/>
</dbReference>
<sequence>EMLMKKYQAIKVEDICPNCGSHLVIRDGPSGEFLACPRFPECRYT</sequence>
<dbReference type="AlphaFoldDB" id="X1R285"/>
<gene>
    <name evidence="2" type="ORF">S12H4_25484</name>
</gene>
<dbReference type="GO" id="GO:0003916">
    <property type="term" value="F:DNA topoisomerase activity"/>
    <property type="evidence" value="ECO:0007669"/>
    <property type="project" value="InterPro"/>
</dbReference>